<organism evidence="2 3">
    <name type="scientific">Aureobasidium melanogenum</name>
    <name type="common">Aureobasidium pullulans var. melanogenum</name>
    <dbReference type="NCBI Taxonomy" id="46634"/>
    <lineage>
        <taxon>Eukaryota</taxon>
        <taxon>Fungi</taxon>
        <taxon>Dikarya</taxon>
        <taxon>Ascomycota</taxon>
        <taxon>Pezizomycotina</taxon>
        <taxon>Dothideomycetes</taxon>
        <taxon>Dothideomycetidae</taxon>
        <taxon>Dothideales</taxon>
        <taxon>Saccotheciaceae</taxon>
        <taxon>Aureobasidium</taxon>
    </lineage>
</organism>
<sequence length="203" mass="24392">MWPSLQRLEITFSAAAADGGWLLERDPDPNNYHEDDSDDEEPHFLVRQRRRLIRRHRVQEAEAQTTNFDLGFESEADDDNNDLDVCYCDYFRIWPSQKLEGMLIDMARTATQMPSLRIFTAGLNMPFIAKDQRFDFFYLAPGEKHEGYLWDFPHDSEHRHQRRLYWRVPRSWRMNAELELAWNVSLEQIGRVEYYDWYGEADY</sequence>
<dbReference type="Proteomes" id="UP000767238">
    <property type="component" value="Unassembled WGS sequence"/>
</dbReference>
<accession>A0A9P8GPG0</accession>
<gene>
    <name evidence="2" type="ORF">KCV03_g2331</name>
</gene>
<reference evidence="2" key="2">
    <citation type="submission" date="2021-08" db="EMBL/GenBank/DDBJ databases">
        <authorList>
            <person name="Gostincar C."/>
            <person name="Sun X."/>
            <person name="Song Z."/>
            <person name="Gunde-Cimerman N."/>
        </authorList>
    </citation>
    <scope>NUCLEOTIDE SEQUENCE</scope>
    <source>
        <strain evidence="2">EXF-8016</strain>
    </source>
</reference>
<dbReference type="AlphaFoldDB" id="A0A9P8GPG0"/>
<dbReference type="EMBL" id="JAHFYH010000010">
    <property type="protein sequence ID" value="KAH0227406.1"/>
    <property type="molecule type" value="Genomic_DNA"/>
</dbReference>
<feature type="region of interest" description="Disordered" evidence="1">
    <location>
        <begin position="22"/>
        <end position="41"/>
    </location>
</feature>
<feature type="compositionally biased region" description="Basic and acidic residues" evidence="1">
    <location>
        <begin position="23"/>
        <end position="34"/>
    </location>
</feature>
<name>A0A9P8GPG0_AURME</name>
<dbReference type="OrthoDB" id="3798941at2759"/>
<evidence type="ECO:0000313" key="2">
    <source>
        <dbReference type="EMBL" id="KAH0227406.1"/>
    </source>
</evidence>
<protein>
    <submittedName>
        <fullName evidence="2">Uncharacterized protein</fullName>
    </submittedName>
</protein>
<reference evidence="2" key="1">
    <citation type="journal article" date="2021" name="J Fungi (Basel)">
        <title>Virulence traits and population genomics of the black yeast Aureobasidium melanogenum.</title>
        <authorList>
            <person name="Cernosa A."/>
            <person name="Sun X."/>
            <person name="Gostincar C."/>
            <person name="Fang C."/>
            <person name="Gunde-Cimerman N."/>
            <person name="Song Z."/>
        </authorList>
    </citation>
    <scope>NUCLEOTIDE SEQUENCE</scope>
    <source>
        <strain evidence="2">EXF-8016</strain>
    </source>
</reference>
<feature type="non-terminal residue" evidence="2">
    <location>
        <position position="203"/>
    </location>
</feature>
<evidence type="ECO:0000313" key="3">
    <source>
        <dbReference type="Proteomes" id="UP000767238"/>
    </source>
</evidence>
<proteinExistence type="predicted"/>
<evidence type="ECO:0000256" key="1">
    <source>
        <dbReference type="SAM" id="MobiDB-lite"/>
    </source>
</evidence>
<comment type="caution">
    <text evidence="2">The sequence shown here is derived from an EMBL/GenBank/DDBJ whole genome shotgun (WGS) entry which is preliminary data.</text>
</comment>